<feature type="transmembrane region" description="Helical" evidence="5">
    <location>
        <begin position="44"/>
        <end position="61"/>
    </location>
</feature>
<comment type="caution">
    <text evidence="6">The sequence shown here is derived from an EMBL/GenBank/DDBJ whole genome shotgun (WGS) entry which is preliminary data.</text>
</comment>
<dbReference type="NCBIfam" id="NF002586">
    <property type="entry name" value="PRK02237.1"/>
    <property type="match status" value="1"/>
</dbReference>
<keyword evidence="7" id="KW-1185">Reference proteome</keyword>
<dbReference type="EMBL" id="VWRN01000050">
    <property type="protein sequence ID" value="KAA6119565.1"/>
    <property type="molecule type" value="Genomic_DNA"/>
</dbReference>
<evidence type="ECO:0000256" key="2">
    <source>
        <dbReference type="ARBA" id="ARBA00022692"/>
    </source>
</evidence>
<protein>
    <submittedName>
        <fullName evidence="6">YnfA family protein</fullName>
    </submittedName>
</protein>
<evidence type="ECO:0000256" key="4">
    <source>
        <dbReference type="ARBA" id="ARBA00023136"/>
    </source>
</evidence>
<dbReference type="SUPFAM" id="SSF103481">
    <property type="entry name" value="Multidrug resistance efflux transporter EmrE"/>
    <property type="match status" value="1"/>
</dbReference>
<evidence type="ECO:0000256" key="3">
    <source>
        <dbReference type="ARBA" id="ARBA00022989"/>
    </source>
</evidence>
<reference evidence="6 7" key="1">
    <citation type="submission" date="2019-09" db="EMBL/GenBank/DDBJ databases">
        <title>Isolation of a novel species in the genus Cupriavidus from patients with sepsis using whole genome sequencing.</title>
        <authorList>
            <person name="Kweon O.J."/>
            <person name="Lee M.-K."/>
        </authorList>
    </citation>
    <scope>NUCLEOTIDE SEQUENCE [LARGE SCALE GENOMIC DNA]</scope>
    <source>
        <strain evidence="6 7">MKL-01</strain>
    </source>
</reference>
<dbReference type="AlphaFoldDB" id="A0A5M8ABZ9"/>
<dbReference type="HAMAP" id="MF_00010">
    <property type="entry name" value="UPF0060"/>
    <property type="match status" value="1"/>
</dbReference>
<feature type="transmembrane region" description="Helical" evidence="5">
    <location>
        <begin position="12"/>
        <end position="38"/>
    </location>
</feature>
<organism evidence="6 7">
    <name type="scientific">Cupriavidus cauae</name>
    <dbReference type="NCBI Taxonomy" id="2608999"/>
    <lineage>
        <taxon>Bacteria</taxon>
        <taxon>Pseudomonadati</taxon>
        <taxon>Pseudomonadota</taxon>
        <taxon>Betaproteobacteria</taxon>
        <taxon>Burkholderiales</taxon>
        <taxon>Burkholderiaceae</taxon>
        <taxon>Cupriavidus</taxon>
    </lineage>
</organism>
<keyword evidence="4 5" id="KW-0472">Membrane</keyword>
<evidence type="ECO:0000313" key="6">
    <source>
        <dbReference type="EMBL" id="KAA6119565.1"/>
    </source>
</evidence>
<comment type="similarity">
    <text evidence="5">Belongs to the UPF0060 family.</text>
</comment>
<dbReference type="RefSeq" id="WP_149318719.1">
    <property type="nucleotide sequence ID" value="NZ_VWRN01000050.1"/>
</dbReference>
<dbReference type="PANTHER" id="PTHR36116:SF1">
    <property type="entry name" value="UPF0060 MEMBRANE PROTEIN YNFA"/>
    <property type="match status" value="1"/>
</dbReference>
<name>A0A5M8ABZ9_9BURK</name>
<dbReference type="Proteomes" id="UP000324324">
    <property type="component" value="Unassembled WGS sequence"/>
</dbReference>
<gene>
    <name evidence="6" type="ORF">F1599_18855</name>
</gene>
<dbReference type="PANTHER" id="PTHR36116">
    <property type="entry name" value="UPF0060 MEMBRANE PROTEIN YNFA"/>
    <property type="match status" value="1"/>
</dbReference>
<evidence type="ECO:0000256" key="5">
    <source>
        <dbReference type="HAMAP-Rule" id="MF_00010"/>
    </source>
</evidence>
<comment type="subcellular location">
    <subcellularLocation>
        <location evidence="5">Cell membrane</location>
        <topology evidence="5">Multi-pass membrane protein</topology>
    </subcellularLocation>
</comment>
<dbReference type="InterPro" id="IPR037185">
    <property type="entry name" value="EmrE-like"/>
</dbReference>
<dbReference type="Pfam" id="PF02694">
    <property type="entry name" value="UPF0060"/>
    <property type="match status" value="1"/>
</dbReference>
<proteinExistence type="inferred from homology"/>
<keyword evidence="3 5" id="KW-1133">Transmembrane helix</keyword>
<feature type="transmembrane region" description="Helical" evidence="5">
    <location>
        <begin position="73"/>
        <end position="90"/>
    </location>
</feature>
<keyword evidence="1 5" id="KW-1003">Cell membrane</keyword>
<accession>A0A5M8ABZ9</accession>
<dbReference type="InterPro" id="IPR003844">
    <property type="entry name" value="UPF0060"/>
</dbReference>
<feature type="transmembrane region" description="Helical" evidence="5">
    <location>
        <begin position="96"/>
        <end position="116"/>
    </location>
</feature>
<keyword evidence="2 5" id="KW-0812">Transmembrane</keyword>
<evidence type="ECO:0000313" key="7">
    <source>
        <dbReference type="Proteomes" id="UP000324324"/>
    </source>
</evidence>
<dbReference type="GO" id="GO:0005886">
    <property type="term" value="C:plasma membrane"/>
    <property type="evidence" value="ECO:0007669"/>
    <property type="project" value="UniProtKB-SubCell"/>
</dbReference>
<evidence type="ECO:0000256" key="1">
    <source>
        <dbReference type="ARBA" id="ARBA00022475"/>
    </source>
</evidence>
<sequence>MRSTATLPASIVTFLAYTALFVLTALAEIVGCYLPYLVLKQEKTPLLLVPAALALAAFAWLLTLHPTAAGRTYAAYGGVYIAVALVWLRIVDGLPLTRWDVLGAAVALAGMAIIVLQPTTGAGTG</sequence>